<dbReference type="OrthoDB" id="341421at2759"/>
<sequence>MLPLFWTCQQCMERRTDPEKRLKACGRCKQAYYCSKECQKLAWPEHKRFCSRVRTGSGDAEYRELQRSLQGCLFNIVLELNIVLRSALRLGTPSSLKNEHIVRLTFVQCTNQEGVKIHVLAFANVERIEDQIQRAVAAGDAEEEEGLGSLKRALQTPGSGGEGRKEQVGIIYCVFGEDDASSGSFCKLFRDWRYSAPLTPLCSSQS</sequence>
<accession>A0A1Y2F740</accession>
<evidence type="ECO:0000256" key="4">
    <source>
        <dbReference type="PROSITE-ProRule" id="PRU00134"/>
    </source>
</evidence>
<dbReference type="Proteomes" id="UP000193467">
    <property type="component" value="Unassembled WGS sequence"/>
</dbReference>
<evidence type="ECO:0000313" key="6">
    <source>
        <dbReference type="EMBL" id="ORY79294.1"/>
    </source>
</evidence>
<dbReference type="GO" id="GO:0008270">
    <property type="term" value="F:zinc ion binding"/>
    <property type="evidence" value="ECO:0007669"/>
    <property type="project" value="UniProtKB-KW"/>
</dbReference>
<dbReference type="PROSITE" id="PS01360">
    <property type="entry name" value="ZF_MYND_1"/>
    <property type="match status" value="1"/>
</dbReference>
<evidence type="ECO:0000313" key="7">
    <source>
        <dbReference type="Proteomes" id="UP000193467"/>
    </source>
</evidence>
<dbReference type="Gene3D" id="6.10.140.2220">
    <property type="match status" value="1"/>
</dbReference>
<protein>
    <recommendedName>
        <fullName evidence="5">MYND-type domain-containing protein</fullName>
    </recommendedName>
</protein>
<evidence type="ECO:0000256" key="2">
    <source>
        <dbReference type="ARBA" id="ARBA00022771"/>
    </source>
</evidence>
<dbReference type="InParanoid" id="A0A1Y2F740"/>
<dbReference type="InterPro" id="IPR002893">
    <property type="entry name" value="Znf_MYND"/>
</dbReference>
<evidence type="ECO:0000259" key="5">
    <source>
        <dbReference type="PROSITE" id="PS50865"/>
    </source>
</evidence>
<comment type="caution">
    <text evidence="6">The sequence shown here is derived from an EMBL/GenBank/DDBJ whole genome shotgun (WGS) entry which is preliminary data.</text>
</comment>
<keyword evidence="3" id="KW-0862">Zinc</keyword>
<name>A0A1Y2F740_9BASI</name>
<evidence type="ECO:0000256" key="3">
    <source>
        <dbReference type="ARBA" id="ARBA00022833"/>
    </source>
</evidence>
<feature type="domain" description="MYND-type" evidence="5">
    <location>
        <begin position="8"/>
        <end position="50"/>
    </location>
</feature>
<dbReference type="STRING" id="106004.A0A1Y2F740"/>
<proteinExistence type="predicted"/>
<keyword evidence="2 4" id="KW-0863">Zinc-finger</keyword>
<evidence type="ECO:0000256" key="1">
    <source>
        <dbReference type="ARBA" id="ARBA00022723"/>
    </source>
</evidence>
<dbReference type="AlphaFoldDB" id="A0A1Y2F740"/>
<keyword evidence="7" id="KW-1185">Reference proteome</keyword>
<dbReference type="Pfam" id="PF01753">
    <property type="entry name" value="zf-MYND"/>
    <property type="match status" value="1"/>
</dbReference>
<gene>
    <name evidence="6" type="ORF">BCR35DRAFT_96635</name>
</gene>
<dbReference type="EMBL" id="MCGR01000027">
    <property type="protein sequence ID" value="ORY79294.1"/>
    <property type="molecule type" value="Genomic_DNA"/>
</dbReference>
<dbReference type="SUPFAM" id="SSF144232">
    <property type="entry name" value="HIT/MYND zinc finger-like"/>
    <property type="match status" value="1"/>
</dbReference>
<reference evidence="6 7" key="1">
    <citation type="submission" date="2016-07" db="EMBL/GenBank/DDBJ databases">
        <title>Pervasive Adenine N6-methylation of Active Genes in Fungi.</title>
        <authorList>
            <consortium name="DOE Joint Genome Institute"/>
            <person name="Mondo S.J."/>
            <person name="Dannebaum R.O."/>
            <person name="Kuo R.C."/>
            <person name="Labutti K."/>
            <person name="Haridas S."/>
            <person name="Kuo A."/>
            <person name="Salamov A."/>
            <person name="Ahrendt S.R."/>
            <person name="Lipzen A."/>
            <person name="Sullivan W."/>
            <person name="Andreopoulos W.B."/>
            <person name="Clum A."/>
            <person name="Lindquist E."/>
            <person name="Daum C."/>
            <person name="Ramamoorthy G.K."/>
            <person name="Gryganskyi A."/>
            <person name="Culley D."/>
            <person name="Magnuson J.K."/>
            <person name="James T.Y."/>
            <person name="O'Malley M.A."/>
            <person name="Stajich J.E."/>
            <person name="Spatafora J.W."/>
            <person name="Visel A."/>
            <person name="Grigoriev I.V."/>
        </authorList>
    </citation>
    <scope>NUCLEOTIDE SEQUENCE [LARGE SCALE GENOMIC DNA]</scope>
    <source>
        <strain evidence="6 7">62-1032</strain>
    </source>
</reference>
<organism evidence="6 7">
    <name type="scientific">Leucosporidium creatinivorum</name>
    <dbReference type="NCBI Taxonomy" id="106004"/>
    <lineage>
        <taxon>Eukaryota</taxon>
        <taxon>Fungi</taxon>
        <taxon>Dikarya</taxon>
        <taxon>Basidiomycota</taxon>
        <taxon>Pucciniomycotina</taxon>
        <taxon>Microbotryomycetes</taxon>
        <taxon>Leucosporidiales</taxon>
        <taxon>Leucosporidium</taxon>
    </lineage>
</organism>
<dbReference type="PROSITE" id="PS50865">
    <property type="entry name" value="ZF_MYND_2"/>
    <property type="match status" value="1"/>
</dbReference>
<keyword evidence="1" id="KW-0479">Metal-binding</keyword>